<dbReference type="AlphaFoldDB" id="M0MUJ8"/>
<accession>M0MUJ8</accession>
<keyword evidence="2" id="KW-1185">Reference proteome</keyword>
<dbReference type="EMBL" id="AOMF01000192">
    <property type="protein sequence ID" value="EMA48444.1"/>
    <property type="molecule type" value="Genomic_DNA"/>
</dbReference>
<reference evidence="1 2" key="1">
    <citation type="journal article" date="2014" name="PLoS Genet.">
        <title>Phylogenetically driven sequencing of extremely halophilic archaea reveals strategies for static and dynamic osmo-response.</title>
        <authorList>
            <person name="Becker E.A."/>
            <person name="Seitzer P.M."/>
            <person name="Tritt A."/>
            <person name="Larsen D."/>
            <person name="Krusor M."/>
            <person name="Yao A.I."/>
            <person name="Wu D."/>
            <person name="Madern D."/>
            <person name="Eisen J.A."/>
            <person name="Darling A.E."/>
            <person name="Facciotti M.T."/>
        </authorList>
    </citation>
    <scope>NUCLEOTIDE SEQUENCE [LARGE SCALE GENOMIC DNA]</scope>
    <source>
        <strain evidence="1 2">JCM 13552</strain>
    </source>
</reference>
<proteinExistence type="predicted"/>
<evidence type="ECO:0000313" key="2">
    <source>
        <dbReference type="Proteomes" id="UP000011680"/>
    </source>
</evidence>
<name>M0MUJ8_9EURY</name>
<evidence type="ECO:0000313" key="1">
    <source>
        <dbReference type="EMBL" id="EMA48444.1"/>
    </source>
</evidence>
<sequence>MELLASVDYPLDRLAPISSLVKVDRPRESDLAPFFAGVGPVWWHPLNLSPKLGFNRLCIVFEMVEKTPIIANQEVDRNLTLLGINR</sequence>
<comment type="caution">
    <text evidence="1">The sequence shown here is derived from an EMBL/GenBank/DDBJ whole genome shotgun (WGS) entry which is preliminary data.</text>
</comment>
<protein>
    <submittedName>
        <fullName evidence="1">Uncharacterized protein</fullName>
    </submittedName>
</protein>
<gene>
    <name evidence="1" type="ORF">C451_20390</name>
</gene>
<dbReference type="Proteomes" id="UP000011680">
    <property type="component" value="Unassembled WGS sequence"/>
</dbReference>
<organism evidence="1 2">
    <name type="scientific">Halococcus thailandensis JCM 13552</name>
    <dbReference type="NCBI Taxonomy" id="1227457"/>
    <lineage>
        <taxon>Archaea</taxon>
        <taxon>Methanobacteriati</taxon>
        <taxon>Methanobacteriota</taxon>
        <taxon>Stenosarchaea group</taxon>
        <taxon>Halobacteria</taxon>
        <taxon>Halobacteriales</taxon>
        <taxon>Halococcaceae</taxon>
        <taxon>Halococcus</taxon>
    </lineage>
</organism>